<proteinExistence type="inferred from homology"/>
<keyword evidence="2" id="KW-0285">Flavoprotein</keyword>
<dbReference type="InterPro" id="IPR050493">
    <property type="entry name" value="FAD-dep_Monooxygenase_BioMet"/>
</dbReference>
<keyword evidence="8" id="KW-1185">Reference proteome</keyword>
<dbReference type="Proteomes" id="UP000620124">
    <property type="component" value="Unassembled WGS sequence"/>
</dbReference>
<evidence type="ECO:0000313" key="8">
    <source>
        <dbReference type="Proteomes" id="UP000620124"/>
    </source>
</evidence>
<dbReference type="GO" id="GO:0071949">
    <property type="term" value="F:FAD binding"/>
    <property type="evidence" value="ECO:0007669"/>
    <property type="project" value="InterPro"/>
</dbReference>
<gene>
    <name evidence="7" type="ORF">MVEN_01547900</name>
</gene>
<dbReference type="Gene3D" id="3.50.50.60">
    <property type="entry name" value="FAD/NAD(P)-binding domain"/>
    <property type="match status" value="1"/>
</dbReference>
<evidence type="ECO:0000256" key="3">
    <source>
        <dbReference type="ARBA" id="ARBA00022827"/>
    </source>
</evidence>
<accession>A0A8H6XX65</accession>
<dbReference type="InterPro" id="IPR036188">
    <property type="entry name" value="FAD/NAD-bd_sf"/>
</dbReference>
<evidence type="ECO:0000313" key="7">
    <source>
        <dbReference type="EMBL" id="KAF7347900.1"/>
    </source>
</evidence>
<comment type="caution">
    <text evidence="7">The sequence shown here is derived from an EMBL/GenBank/DDBJ whole genome shotgun (WGS) entry which is preliminary data.</text>
</comment>
<evidence type="ECO:0000256" key="1">
    <source>
        <dbReference type="ARBA" id="ARBA00007992"/>
    </source>
</evidence>
<dbReference type="PANTHER" id="PTHR13789:SF309">
    <property type="entry name" value="PUTATIVE (AFU_ORTHOLOGUE AFUA_6G14510)-RELATED"/>
    <property type="match status" value="1"/>
</dbReference>
<name>A0A8H6XX65_9AGAR</name>
<feature type="domain" description="FAD-binding" evidence="6">
    <location>
        <begin position="65"/>
        <end position="401"/>
    </location>
</feature>
<dbReference type="Pfam" id="PF01494">
    <property type="entry name" value="FAD_binding_3"/>
    <property type="match status" value="1"/>
</dbReference>
<dbReference type="GO" id="GO:0004497">
    <property type="term" value="F:monooxygenase activity"/>
    <property type="evidence" value="ECO:0007669"/>
    <property type="project" value="UniProtKB-KW"/>
</dbReference>
<dbReference type="InterPro" id="IPR002938">
    <property type="entry name" value="FAD-bd"/>
</dbReference>
<keyword evidence="3" id="KW-0274">FAD</keyword>
<evidence type="ECO:0000259" key="6">
    <source>
        <dbReference type="Pfam" id="PF01494"/>
    </source>
</evidence>
<keyword evidence="4" id="KW-0560">Oxidoreductase</keyword>
<dbReference type="PANTHER" id="PTHR13789">
    <property type="entry name" value="MONOOXYGENASE"/>
    <property type="match status" value="1"/>
</dbReference>
<evidence type="ECO:0000256" key="5">
    <source>
        <dbReference type="ARBA" id="ARBA00023033"/>
    </source>
</evidence>
<dbReference type="OrthoDB" id="47494at2759"/>
<protein>
    <submittedName>
        <fullName evidence="7">Monooxygenase FAD-binding protein</fullName>
    </submittedName>
</protein>
<comment type="similarity">
    <text evidence="1">Belongs to the paxM FAD-dependent monooxygenase family.</text>
</comment>
<dbReference type="AlphaFoldDB" id="A0A8H6XX65"/>
<reference evidence="7" key="1">
    <citation type="submission" date="2020-05" db="EMBL/GenBank/DDBJ databases">
        <title>Mycena genomes resolve the evolution of fungal bioluminescence.</title>
        <authorList>
            <person name="Tsai I.J."/>
        </authorList>
    </citation>
    <scope>NUCLEOTIDE SEQUENCE</scope>
    <source>
        <strain evidence="7">CCC161011</strain>
    </source>
</reference>
<keyword evidence="5 7" id="KW-0503">Monooxygenase</keyword>
<dbReference type="EMBL" id="JACAZI010000012">
    <property type="protein sequence ID" value="KAF7347900.1"/>
    <property type="molecule type" value="Genomic_DNA"/>
</dbReference>
<dbReference type="SUPFAM" id="SSF51905">
    <property type="entry name" value="FAD/NAD(P)-binding domain"/>
    <property type="match status" value="1"/>
</dbReference>
<evidence type="ECO:0000256" key="2">
    <source>
        <dbReference type="ARBA" id="ARBA00022630"/>
    </source>
</evidence>
<dbReference type="PRINTS" id="PR00420">
    <property type="entry name" value="RNGMNOXGNASE"/>
</dbReference>
<evidence type="ECO:0000256" key="4">
    <source>
        <dbReference type="ARBA" id="ARBA00023002"/>
    </source>
</evidence>
<sequence>MCDPGCERPPTYRCRFFRVHIYIPAVKRILPHTLSPLTHSESNVYIERLQSAMSTPEIPAKAPMVLVIGSGLTGPVIAILLQKKGYSPVVFEKYTENADIGTTIALMSNGTKVLGVADREMMEEVYKRSRLVEAIYELNGKNEVLGGNEDLRNYHAKFGGHPFGWQRTDFRLTLIRQLAKHGIEFHEGWTLEKLVEGENSVTAYFNGGRTAVGDFVIGCDGANSVVRRTILEDFHKAENPHAVYSGTTHWAGFSPVPEGWNDPPCFRHIYATGSHVVCYPFTNTEISWGVTLRIPEPSKKDWRTYAPEETARLIKDLLPIAEKAGFQPNILKMLEETTRLIKFGSYDLVNELTPAQWHSNRLVLMGDSAHPSGVSLGQGANMSLGDCYALYEQLPDLTMGDRDFIARLKQLDTTLPAIFQKYAEKRQPITVALVKGARAQSFVRTDEDWEARDHRLKTSWETGVAKQGLEDICNEPFPGAVPPVTV</sequence>
<organism evidence="7 8">
    <name type="scientific">Mycena venus</name>
    <dbReference type="NCBI Taxonomy" id="2733690"/>
    <lineage>
        <taxon>Eukaryota</taxon>
        <taxon>Fungi</taxon>
        <taxon>Dikarya</taxon>
        <taxon>Basidiomycota</taxon>
        <taxon>Agaricomycotina</taxon>
        <taxon>Agaricomycetes</taxon>
        <taxon>Agaricomycetidae</taxon>
        <taxon>Agaricales</taxon>
        <taxon>Marasmiineae</taxon>
        <taxon>Mycenaceae</taxon>
        <taxon>Mycena</taxon>
    </lineage>
</organism>